<keyword evidence="1" id="KW-0472">Membrane</keyword>
<evidence type="ECO:0000256" key="1">
    <source>
        <dbReference type="SAM" id="Phobius"/>
    </source>
</evidence>
<gene>
    <name evidence="2" type="ORF">RIF29_09933</name>
</gene>
<proteinExistence type="predicted"/>
<reference evidence="2 3" key="1">
    <citation type="submission" date="2024-01" db="EMBL/GenBank/DDBJ databases">
        <title>The genomes of 5 underutilized Papilionoideae crops provide insights into root nodulation and disease resistanc.</title>
        <authorList>
            <person name="Yuan L."/>
        </authorList>
    </citation>
    <scope>NUCLEOTIDE SEQUENCE [LARGE SCALE GENOMIC DNA]</scope>
    <source>
        <strain evidence="2">ZHUSHIDOU_FW_LH</strain>
        <tissue evidence="2">Leaf</tissue>
    </source>
</reference>
<dbReference type="AlphaFoldDB" id="A0AAN9ILP5"/>
<keyword evidence="3" id="KW-1185">Reference proteome</keyword>
<protein>
    <submittedName>
        <fullName evidence="2">Uncharacterized protein</fullName>
    </submittedName>
</protein>
<evidence type="ECO:0000313" key="3">
    <source>
        <dbReference type="Proteomes" id="UP001372338"/>
    </source>
</evidence>
<name>A0AAN9ILP5_CROPI</name>
<dbReference type="EMBL" id="JAYWIO010000002">
    <property type="protein sequence ID" value="KAK7281711.1"/>
    <property type="molecule type" value="Genomic_DNA"/>
</dbReference>
<feature type="transmembrane region" description="Helical" evidence="1">
    <location>
        <begin position="68"/>
        <end position="88"/>
    </location>
</feature>
<feature type="transmembrane region" description="Helical" evidence="1">
    <location>
        <begin position="144"/>
        <end position="162"/>
    </location>
</feature>
<organism evidence="2 3">
    <name type="scientific">Crotalaria pallida</name>
    <name type="common">Smooth rattlebox</name>
    <name type="synonym">Crotalaria striata</name>
    <dbReference type="NCBI Taxonomy" id="3830"/>
    <lineage>
        <taxon>Eukaryota</taxon>
        <taxon>Viridiplantae</taxon>
        <taxon>Streptophyta</taxon>
        <taxon>Embryophyta</taxon>
        <taxon>Tracheophyta</taxon>
        <taxon>Spermatophyta</taxon>
        <taxon>Magnoliopsida</taxon>
        <taxon>eudicotyledons</taxon>
        <taxon>Gunneridae</taxon>
        <taxon>Pentapetalae</taxon>
        <taxon>rosids</taxon>
        <taxon>fabids</taxon>
        <taxon>Fabales</taxon>
        <taxon>Fabaceae</taxon>
        <taxon>Papilionoideae</taxon>
        <taxon>50 kb inversion clade</taxon>
        <taxon>genistoids sensu lato</taxon>
        <taxon>core genistoids</taxon>
        <taxon>Crotalarieae</taxon>
        <taxon>Crotalaria</taxon>
    </lineage>
</organism>
<dbReference type="Proteomes" id="UP001372338">
    <property type="component" value="Unassembled WGS sequence"/>
</dbReference>
<sequence>MNRVLRGVLSSCPGSGLPIPPLHLVAAQLLDPPHIGSTSSCNCYIATSISVSGGAVTYHQKPKAMKHVIAKLMMMVMVIVLSWVGPAYSSSSLNGGAVAGSTSSCCSTSSAGSTSSCNYYIATSISIGRGAVTYHQRPKAMKHAIAKLMMMVMVIYLGRMVSSLPSP</sequence>
<evidence type="ECO:0000313" key="2">
    <source>
        <dbReference type="EMBL" id="KAK7281711.1"/>
    </source>
</evidence>
<keyword evidence="1" id="KW-1133">Transmembrane helix</keyword>
<keyword evidence="1" id="KW-0812">Transmembrane</keyword>
<comment type="caution">
    <text evidence="2">The sequence shown here is derived from an EMBL/GenBank/DDBJ whole genome shotgun (WGS) entry which is preliminary data.</text>
</comment>
<accession>A0AAN9ILP5</accession>